<keyword evidence="7" id="KW-1185">Reference proteome</keyword>
<dbReference type="Proteomes" id="UP000050454">
    <property type="component" value="Unassembled WGS sequence"/>
</dbReference>
<reference evidence="6 7" key="1">
    <citation type="submission" date="2015-07" db="EMBL/GenBank/DDBJ databases">
        <title>The draft genome sequence of Leadbetterella sp. JN14-9.</title>
        <authorList>
            <person name="Liu Y."/>
            <person name="Du J."/>
            <person name="Shao Z."/>
        </authorList>
    </citation>
    <scope>NUCLEOTIDE SEQUENCE [LARGE SCALE GENOMIC DNA]</scope>
    <source>
        <strain evidence="6 7">JN14-9</strain>
    </source>
</reference>
<dbReference type="STRING" id="1605367.AFM12_12905"/>
<evidence type="ECO:0000256" key="1">
    <source>
        <dbReference type="ARBA" id="ARBA00000427"/>
    </source>
</evidence>
<dbReference type="PANTHER" id="PTHR10628">
    <property type="entry name" value="SIALIDASE"/>
    <property type="match status" value="1"/>
</dbReference>
<comment type="catalytic activity">
    <reaction evidence="1">
        <text>Hydrolysis of alpha-(2-&gt;3)-, alpha-(2-&gt;6)-, alpha-(2-&gt;8)- glycosidic linkages of terminal sialic acid residues in oligosaccharides, glycoproteins, glycolipids, colominic acid and synthetic substrates.</text>
        <dbReference type="EC" id="3.2.1.18"/>
    </reaction>
</comment>
<dbReference type="EMBL" id="LGTQ01000009">
    <property type="protein sequence ID" value="KPM48083.1"/>
    <property type="molecule type" value="Genomic_DNA"/>
</dbReference>
<comment type="similarity">
    <text evidence="2">Belongs to the glycosyl hydrolase 33 family.</text>
</comment>
<dbReference type="InterPro" id="IPR026856">
    <property type="entry name" value="Sialidase_fam"/>
</dbReference>
<evidence type="ECO:0000256" key="3">
    <source>
        <dbReference type="ARBA" id="ARBA00012733"/>
    </source>
</evidence>
<dbReference type="OrthoDB" id="7294637at2"/>
<dbReference type="SUPFAM" id="SSF50939">
    <property type="entry name" value="Sialidases"/>
    <property type="match status" value="1"/>
</dbReference>
<dbReference type="GO" id="GO:0006689">
    <property type="term" value="P:ganglioside catabolic process"/>
    <property type="evidence" value="ECO:0007669"/>
    <property type="project" value="TreeGrafter"/>
</dbReference>
<gene>
    <name evidence="6" type="ORF">AFM12_12905</name>
</gene>
<feature type="chain" id="PRO_5006136636" description="exo-alpha-sialidase" evidence="4">
    <location>
        <begin position="22"/>
        <end position="373"/>
    </location>
</feature>
<dbReference type="GO" id="GO:0016020">
    <property type="term" value="C:membrane"/>
    <property type="evidence" value="ECO:0007669"/>
    <property type="project" value="TreeGrafter"/>
</dbReference>
<feature type="signal peptide" evidence="4">
    <location>
        <begin position="1"/>
        <end position="21"/>
    </location>
</feature>
<name>A0A0P7C6U8_9BACT</name>
<dbReference type="PATRIC" id="fig|1605367.3.peg.3992"/>
<accession>A0A0P7C6U8</accession>
<dbReference type="GO" id="GO:0005737">
    <property type="term" value="C:cytoplasm"/>
    <property type="evidence" value="ECO:0007669"/>
    <property type="project" value="TreeGrafter"/>
</dbReference>
<proteinExistence type="inferred from homology"/>
<evidence type="ECO:0000256" key="2">
    <source>
        <dbReference type="ARBA" id="ARBA00009348"/>
    </source>
</evidence>
<evidence type="ECO:0000256" key="4">
    <source>
        <dbReference type="SAM" id="SignalP"/>
    </source>
</evidence>
<comment type="caution">
    <text evidence="6">The sequence shown here is derived from an EMBL/GenBank/DDBJ whole genome shotgun (WGS) entry which is preliminary data.</text>
</comment>
<evidence type="ECO:0000259" key="5">
    <source>
        <dbReference type="Pfam" id="PF13088"/>
    </source>
</evidence>
<dbReference type="GO" id="GO:0004308">
    <property type="term" value="F:exo-alpha-sialidase activity"/>
    <property type="evidence" value="ECO:0007669"/>
    <property type="project" value="UniProtKB-EC"/>
</dbReference>
<feature type="domain" description="Sialidase" evidence="5">
    <location>
        <begin position="47"/>
        <end position="354"/>
    </location>
</feature>
<dbReference type="RefSeq" id="WP_055148834.1">
    <property type="nucleotide sequence ID" value="NZ_JXSZ01000009.1"/>
</dbReference>
<dbReference type="AlphaFoldDB" id="A0A0P7C6U8"/>
<dbReference type="CDD" id="cd15482">
    <property type="entry name" value="Sialidase_non-viral"/>
    <property type="match status" value="1"/>
</dbReference>
<keyword evidence="4" id="KW-0732">Signal</keyword>
<evidence type="ECO:0000313" key="6">
    <source>
        <dbReference type="EMBL" id="KPM48083.1"/>
    </source>
</evidence>
<dbReference type="Pfam" id="PF13088">
    <property type="entry name" value="BNR_2"/>
    <property type="match status" value="1"/>
</dbReference>
<dbReference type="GO" id="GO:0009313">
    <property type="term" value="P:oligosaccharide catabolic process"/>
    <property type="evidence" value="ECO:0007669"/>
    <property type="project" value="TreeGrafter"/>
</dbReference>
<protein>
    <recommendedName>
        <fullName evidence="3">exo-alpha-sialidase</fullName>
        <ecNumber evidence="3">3.2.1.18</ecNumber>
    </recommendedName>
</protein>
<evidence type="ECO:0000313" key="7">
    <source>
        <dbReference type="Proteomes" id="UP000050454"/>
    </source>
</evidence>
<dbReference type="Gene3D" id="2.120.10.10">
    <property type="match status" value="1"/>
</dbReference>
<dbReference type="PANTHER" id="PTHR10628:SF30">
    <property type="entry name" value="EXO-ALPHA-SIALIDASE"/>
    <property type="match status" value="1"/>
</dbReference>
<sequence length="373" mass="41945">MSFIKATLLLVLALVPIWSTAQQTVFESGKEGYSCYRIPAILKVNKTLVAFAEGRRNGCSDFGDVDIVMKTSNDEGKTWSELKLLVNNETIQAGNPAPVFDASDPRYPNGRLFLFYNTGTASEHDIVYGAGVRETWFITSEDLGVSWSQPQNITLQVHKPHEPDYNPDYNFKEDWRHHALTPGHAIQLENGRLFIPINISIGEPQNGKIPYRAGAFYSDDHGKSFKLAKILKSKGSNESTGVQLSNGEVILNARDQTEKTGKRYTARSTDNGQSWDTEEVDTYLTDPVCQGSLHIIRRKKKDLVLLSQVFHPHKRENLSLHFSTDGARTWEKTITIDKGSSAYSDLVVLSKNKVGVLYEKDDYRRIVFKEIGL</sequence>
<organism evidence="6 7">
    <name type="scientific">Jiulongibacter sediminis</name>
    <dbReference type="NCBI Taxonomy" id="1605367"/>
    <lineage>
        <taxon>Bacteria</taxon>
        <taxon>Pseudomonadati</taxon>
        <taxon>Bacteroidota</taxon>
        <taxon>Cytophagia</taxon>
        <taxon>Cytophagales</taxon>
        <taxon>Leadbetterellaceae</taxon>
        <taxon>Jiulongibacter</taxon>
    </lineage>
</organism>
<dbReference type="InterPro" id="IPR036278">
    <property type="entry name" value="Sialidase_sf"/>
</dbReference>
<dbReference type="EC" id="3.2.1.18" evidence="3"/>
<dbReference type="InterPro" id="IPR011040">
    <property type="entry name" value="Sialidase"/>
</dbReference>